<organism evidence="1 2">
    <name type="scientific">Acetobacter okinawensis</name>
    <dbReference type="NCBI Taxonomy" id="1076594"/>
    <lineage>
        <taxon>Bacteria</taxon>
        <taxon>Pseudomonadati</taxon>
        <taxon>Pseudomonadota</taxon>
        <taxon>Alphaproteobacteria</taxon>
        <taxon>Acetobacterales</taxon>
        <taxon>Acetobacteraceae</taxon>
        <taxon>Acetobacter</taxon>
    </lineage>
</organism>
<proteinExistence type="predicted"/>
<comment type="caution">
    <text evidence="1">The sequence shown here is derived from an EMBL/GenBank/DDBJ whole genome shotgun (WGS) entry which is preliminary data.</text>
</comment>
<dbReference type="AlphaFoldDB" id="A0A252BWM2"/>
<protein>
    <submittedName>
        <fullName evidence="1">Uncharacterized protein</fullName>
    </submittedName>
</protein>
<evidence type="ECO:0000313" key="2">
    <source>
        <dbReference type="Proteomes" id="UP000194931"/>
    </source>
</evidence>
<name>A0A252BWM2_9PROT</name>
<keyword evidence="2" id="KW-1185">Reference proteome</keyword>
<dbReference type="EMBL" id="JOPJ01000006">
    <property type="protein sequence ID" value="OUJ13354.1"/>
    <property type="molecule type" value="Genomic_DNA"/>
</dbReference>
<dbReference type="Proteomes" id="UP000194931">
    <property type="component" value="Unassembled WGS sequence"/>
</dbReference>
<reference evidence="2" key="1">
    <citation type="submission" date="2014-06" db="EMBL/GenBank/DDBJ databases">
        <authorList>
            <person name="Winans N.J."/>
            <person name="Newell P.D."/>
            <person name="Douglas A.E."/>
        </authorList>
    </citation>
    <scope>NUCLEOTIDE SEQUENCE [LARGE SCALE GENOMIC DNA]</scope>
</reference>
<dbReference type="RefSeq" id="WP_086638558.1">
    <property type="nucleotide sequence ID" value="NZ_JOPJ01000006.1"/>
</dbReference>
<dbReference type="OrthoDB" id="9856420at2"/>
<accession>A0A252BWM2</accession>
<dbReference type="STRING" id="1236501.GCA_000613865_03312"/>
<evidence type="ECO:0000313" key="1">
    <source>
        <dbReference type="EMBL" id="OUJ13354.1"/>
    </source>
</evidence>
<sequence length="63" mass="7108">MHKYVTRQRVLFEHRVQELSGAETSLKNAEEGMVHSMVARWNCVVSGAATPWGMALFRVFGTV</sequence>
<gene>
    <name evidence="1" type="ORF">HK26_10585</name>
</gene>